<evidence type="ECO:0000313" key="2">
    <source>
        <dbReference type="Proteomes" id="UP000053815"/>
    </source>
</evidence>
<evidence type="ECO:0000313" key="1">
    <source>
        <dbReference type="EMBL" id="GAN11600.1"/>
    </source>
</evidence>
<dbReference type="EMBL" id="DF837028">
    <property type="protein sequence ID" value="GAN11600.1"/>
    <property type="molecule type" value="Genomic_DNA"/>
</dbReference>
<keyword evidence="2" id="KW-1185">Reference proteome</keyword>
<protein>
    <submittedName>
        <fullName evidence="1">Uncharacterized protein</fullName>
    </submittedName>
</protein>
<sequence length="173" mass="19339">MFVPQQTTRGPGTGRLQDCNFSGDSLMAYPSTRHQCVSNAQLSTERFGCETNHKPTPKGINHYITPIHTNNGSPTPQELASACIESIEYTTAATDMIVPVPEFIVRFHDAHVYFESIIKLSDDLHIRRTYAVVPIPTGAALLQTFLSKTVVMYQWRDAVVNLVNIANKKQARY</sequence>
<accession>A0A0C9LZ34</accession>
<organism evidence="1">
    <name type="scientific">Mucor ambiguus</name>
    <dbReference type="NCBI Taxonomy" id="91626"/>
    <lineage>
        <taxon>Eukaryota</taxon>
        <taxon>Fungi</taxon>
        <taxon>Fungi incertae sedis</taxon>
        <taxon>Mucoromycota</taxon>
        <taxon>Mucoromycotina</taxon>
        <taxon>Mucoromycetes</taxon>
        <taxon>Mucorales</taxon>
        <taxon>Mucorineae</taxon>
        <taxon>Mucoraceae</taxon>
        <taxon>Mucor</taxon>
    </lineage>
</organism>
<dbReference type="Proteomes" id="UP000053815">
    <property type="component" value="Unassembled WGS sequence"/>
</dbReference>
<name>A0A0C9LZ34_9FUNG</name>
<proteinExistence type="predicted"/>
<dbReference type="AlphaFoldDB" id="A0A0C9LZ34"/>
<reference evidence="1" key="1">
    <citation type="submission" date="2014-09" db="EMBL/GenBank/DDBJ databases">
        <title>Draft genome sequence of an oleaginous Mucoromycotina fungus Mucor ambiguus NBRC6742.</title>
        <authorList>
            <person name="Takeda I."/>
            <person name="Yamane N."/>
            <person name="Morita T."/>
            <person name="Tamano K."/>
            <person name="Machida M."/>
            <person name="Baker S."/>
            <person name="Koike H."/>
        </authorList>
    </citation>
    <scope>NUCLEOTIDE SEQUENCE</scope>
    <source>
        <strain evidence="1">NBRC 6742</strain>
    </source>
</reference>
<dbReference type="OrthoDB" id="2240159at2759"/>
<gene>
    <name evidence="1" type="ORF">MAM1_0739d11174</name>
</gene>